<gene>
    <name evidence="10" type="ORF">SAMN05421762_3867</name>
</gene>
<reference evidence="10 11" key="1">
    <citation type="submission" date="2016-10" db="EMBL/GenBank/DDBJ databases">
        <authorList>
            <person name="de Groot N.N."/>
        </authorList>
    </citation>
    <scope>NUCLEOTIDE SEQUENCE [LARGE SCALE GENOMIC DNA]</scope>
    <source>
        <strain evidence="10 11">DSM 29619</strain>
    </source>
</reference>
<evidence type="ECO:0000259" key="9">
    <source>
        <dbReference type="Pfam" id="PF01694"/>
    </source>
</evidence>
<dbReference type="OrthoDB" id="9797190at2"/>
<accession>A0A1I1R0K2</accession>
<name>A0A1I1R0K2_9RHOB</name>
<dbReference type="SUPFAM" id="SSF144091">
    <property type="entry name" value="Rhomboid-like"/>
    <property type="match status" value="1"/>
</dbReference>
<organism evidence="10 11">
    <name type="scientific">Pseudooceanicola nitratireducens</name>
    <dbReference type="NCBI Taxonomy" id="517719"/>
    <lineage>
        <taxon>Bacteria</taxon>
        <taxon>Pseudomonadati</taxon>
        <taxon>Pseudomonadota</taxon>
        <taxon>Alphaproteobacteria</taxon>
        <taxon>Rhodobacterales</taxon>
        <taxon>Paracoccaceae</taxon>
        <taxon>Pseudooceanicola</taxon>
    </lineage>
</organism>
<feature type="transmembrane region" description="Helical" evidence="8">
    <location>
        <begin position="184"/>
        <end position="205"/>
    </location>
</feature>
<dbReference type="InterPro" id="IPR035952">
    <property type="entry name" value="Rhomboid-like_sf"/>
</dbReference>
<keyword evidence="4" id="KW-0378">Hydrolase</keyword>
<evidence type="ECO:0000256" key="3">
    <source>
        <dbReference type="ARBA" id="ARBA00022692"/>
    </source>
</evidence>
<dbReference type="Pfam" id="PF01694">
    <property type="entry name" value="Rhomboid"/>
    <property type="match status" value="1"/>
</dbReference>
<dbReference type="GO" id="GO:0016020">
    <property type="term" value="C:membrane"/>
    <property type="evidence" value="ECO:0007669"/>
    <property type="project" value="UniProtKB-SubCell"/>
</dbReference>
<proteinExistence type="inferred from homology"/>
<feature type="region of interest" description="Disordered" evidence="7">
    <location>
        <begin position="1"/>
        <end position="26"/>
    </location>
</feature>
<dbReference type="InterPro" id="IPR022764">
    <property type="entry name" value="Peptidase_S54_rhomboid_dom"/>
</dbReference>
<dbReference type="PANTHER" id="PTHR43731:SF14">
    <property type="entry name" value="PRESENILIN-ASSOCIATED RHOMBOID-LIKE PROTEIN, MITOCHONDRIAL"/>
    <property type="match status" value="1"/>
</dbReference>
<comment type="similarity">
    <text evidence="2">Belongs to the peptidase S54 family.</text>
</comment>
<dbReference type="GO" id="GO:0004252">
    <property type="term" value="F:serine-type endopeptidase activity"/>
    <property type="evidence" value="ECO:0007669"/>
    <property type="project" value="InterPro"/>
</dbReference>
<dbReference type="AlphaFoldDB" id="A0A1I1R0K2"/>
<feature type="transmembrane region" description="Helical" evidence="8">
    <location>
        <begin position="89"/>
        <end position="107"/>
    </location>
</feature>
<evidence type="ECO:0000256" key="4">
    <source>
        <dbReference type="ARBA" id="ARBA00022801"/>
    </source>
</evidence>
<evidence type="ECO:0000256" key="7">
    <source>
        <dbReference type="SAM" id="MobiDB-lite"/>
    </source>
</evidence>
<dbReference type="EMBL" id="FOLX01000008">
    <property type="protein sequence ID" value="SFD27886.1"/>
    <property type="molecule type" value="Genomic_DNA"/>
</dbReference>
<dbReference type="PANTHER" id="PTHR43731">
    <property type="entry name" value="RHOMBOID PROTEASE"/>
    <property type="match status" value="1"/>
</dbReference>
<keyword evidence="5 8" id="KW-1133">Transmembrane helix</keyword>
<feature type="transmembrane region" description="Helical" evidence="8">
    <location>
        <begin position="152"/>
        <end position="172"/>
    </location>
</feature>
<evidence type="ECO:0000313" key="10">
    <source>
        <dbReference type="EMBL" id="SFD27886.1"/>
    </source>
</evidence>
<evidence type="ECO:0000256" key="2">
    <source>
        <dbReference type="ARBA" id="ARBA00009045"/>
    </source>
</evidence>
<evidence type="ECO:0000313" key="11">
    <source>
        <dbReference type="Proteomes" id="UP000231644"/>
    </source>
</evidence>
<protein>
    <submittedName>
        <fullName evidence="10">Rhomboid family protein</fullName>
    </submittedName>
</protein>
<feature type="compositionally biased region" description="Low complexity" evidence="7">
    <location>
        <begin position="15"/>
        <end position="26"/>
    </location>
</feature>
<comment type="subcellular location">
    <subcellularLocation>
        <location evidence="1">Membrane</location>
        <topology evidence="1">Multi-pass membrane protein</topology>
    </subcellularLocation>
</comment>
<feature type="compositionally biased region" description="Pro residues" evidence="7">
    <location>
        <begin position="1"/>
        <end position="10"/>
    </location>
</feature>
<sequence length="247" mass="26202">MSGAASPPPADQRADQGPAQGPAQGRGWRQPALIVLLILSILPEAALQAADLGLWSGAPARLRQLVYQYGAFWPGLLGDWKPNYPGQPALMFLTYGFLHAGLWHLVLNMMTLVSLGQILIERLGQRRFLLLYTLSILGGAVGYALMSTGITPMVGASGALFGLAAGVIVVSITERIDSREPGRLVVRALTLSVLGLIALNVLMYYVMGGQLAWETHLGGFLGGWLAISVLDRSISPGEEAGNRGESG</sequence>
<dbReference type="Proteomes" id="UP000231644">
    <property type="component" value="Unassembled WGS sequence"/>
</dbReference>
<evidence type="ECO:0000256" key="1">
    <source>
        <dbReference type="ARBA" id="ARBA00004141"/>
    </source>
</evidence>
<feature type="domain" description="Peptidase S54 rhomboid" evidence="9">
    <location>
        <begin position="92"/>
        <end position="229"/>
    </location>
</feature>
<keyword evidence="11" id="KW-1185">Reference proteome</keyword>
<dbReference type="Gene3D" id="1.20.1540.10">
    <property type="entry name" value="Rhomboid-like"/>
    <property type="match status" value="1"/>
</dbReference>
<keyword evidence="3 8" id="KW-0812">Transmembrane</keyword>
<keyword evidence="6 8" id="KW-0472">Membrane</keyword>
<dbReference type="InterPro" id="IPR050925">
    <property type="entry name" value="Rhomboid_protease_S54"/>
</dbReference>
<dbReference type="RefSeq" id="WP_093455032.1">
    <property type="nucleotide sequence ID" value="NZ_FNZG01000009.1"/>
</dbReference>
<evidence type="ECO:0000256" key="6">
    <source>
        <dbReference type="ARBA" id="ARBA00023136"/>
    </source>
</evidence>
<evidence type="ECO:0000256" key="8">
    <source>
        <dbReference type="SAM" id="Phobius"/>
    </source>
</evidence>
<evidence type="ECO:0000256" key="5">
    <source>
        <dbReference type="ARBA" id="ARBA00022989"/>
    </source>
</evidence>
<feature type="transmembrane region" description="Helical" evidence="8">
    <location>
        <begin position="128"/>
        <end position="146"/>
    </location>
</feature>
<dbReference type="STRING" id="517719.SAMN05421762_3867"/>